<dbReference type="SMART" id="SM00066">
    <property type="entry name" value="GAL4"/>
    <property type="match status" value="1"/>
</dbReference>
<evidence type="ECO:0000256" key="3">
    <source>
        <dbReference type="SAM" id="MobiDB-lite"/>
    </source>
</evidence>
<dbReference type="SMART" id="SM00906">
    <property type="entry name" value="Fungal_trans"/>
    <property type="match status" value="1"/>
</dbReference>
<dbReference type="PROSITE" id="PS50048">
    <property type="entry name" value="ZN2_CY6_FUNGAL_2"/>
    <property type="match status" value="1"/>
</dbReference>
<evidence type="ECO:0000256" key="1">
    <source>
        <dbReference type="ARBA" id="ARBA00022723"/>
    </source>
</evidence>
<dbReference type="AlphaFoldDB" id="A0A9P8T0J2"/>
<dbReference type="GO" id="GO:0000981">
    <property type="term" value="F:DNA-binding transcription factor activity, RNA polymerase II-specific"/>
    <property type="evidence" value="ECO:0007669"/>
    <property type="project" value="InterPro"/>
</dbReference>
<dbReference type="OrthoDB" id="3990906at2759"/>
<accession>A0A9P8T0J2</accession>
<dbReference type="PANTHER" id="PTHR46910:SF23">
    <property type="entry name" value="THIAMINE REPRESSIBLE GENES REGULATORY PROTEIN THI1"/>
    <property type="match status" value="1"/>
</dbReference>
<dbReference type="InterPro" id="IPR001138">
    <property type="entry name" value="Zn2Cys6_DnaBD"/>
</dbReference>
<dbReference type="PROSITE" id="PS00463">
    <property type="entry name" value="ZN2_CY6_FUNGAL_1"/>
    <property type="match status" value="1"/>
</dbReference>
<evidence type="ECO:0000256" key="2">
    <source>
        <dbReference type="ARBA" id="ARBA00023242"/>
    </source>
</evidence>
<dbReference type="RefSeq" id="XP_046058614.1">
    <property type="nucleotide sequence ID" value="XM_046207627.1"/>
</dbReference>
<feature type="domain" description="Zn(2)-C6 fungal-type" evidence="4">
    <location>
        <begin position="29"/>
        <end position="59"/>
    </location>
</feature>
<evidence type="ECO:0000313" key="6">
    <source>
        <dbReference type="Proteomes" id="UP000769157"/>
    </source>
</evidence>
<proteinExistence type="predicted"/>
<dbReference type="InterPro" id="IPR007219">
    <property type="entry name" value="XnlR_reg_dom"/>
</dbReference>
<reference evidence="5" key="2">
    <citation type="submission" date="2021-01" db="EMBL/GenBank/DDBJ databases">
        <authorList>
            <person name="Schikora-Tamarit M.A."/>
        </authorList>
    </citation>
    <scope>NUCLEOTIDE SEQUENCE</scope>
    <source>
        <strain evidence="5">CBS6075</strain>
    </source>
</reference>
<evidence type="ECO:0000313" key="5">
    <source>
        <dbReference type="EMBL" id="KAH3661501.1"/>
    </source>
</evidence>
<keyword evidence="2" id="KW-0539">Nucleus</keyword>
<dbReference type="EMBL" id="JAEUBE010000439">
    <property type="protein sequence ID" value="KAH3661501.1"/>
    <property type="molecule type" value="Genomic_DNA"/>
</dbReference>
<dbReference type="CDD" id="cd12148">
    <property type="entry name" value="fungal_TF_MHR"/>
    <property type="match status" value="1"/>
</dbReference>
<dbReference type="Pfam" id="PF00172">
    <property type="entry name" value="Zn_clus"/>
    <property type="match status" value="1"/>
</dbReference>
<protein>
    <recommendedName>
        <fullName evidence="4">Zn(2)-C6 fungal-type domain-containing protein</fullName>
    </recommendedName>
</protein>
<dbReference type="InterPro" id="IPR036864">
    <property type="entry name" value="Zn2-C6_fun-type_DNA-bd_sf"/>
</dbReference>
<dbReference type="GO" id="GO:0008270">
    <property type="term" value="F:zinc ion binding"/>
    <property type="evidence" value="ECO:0007669"/>
    <property type="project" value="InterPro"/>
</dbReference>
<organism evidence="5 6">
    <name type="scientific">Ogataea philodendri</name>
    <dbReference type="NCBI Taxonomy" id="1378263"/>
    <lineage>
        <taxon>Eukaryota</taxon>
        <taxon>Fungi</taxon>
        <taxon>Dikarya</taxon>
        <taxon>Ascomycota</taxon>
        <taxon>Saccharomycotina</taxon>
        <taxon>Pichiomycetes</taxon>
        <taxon>Pichiales</taxon>
        <taxon>Pichiaceae</taxon>
        <taxon>Ogataea</taxon>
    </lineage>
</organism>
<reference evidence="5" key="1">
    <citation type="journal article" date="2021" name="Open Biol.">
        <title>Shared evolutionary footprints suggest mitochondrial oxidative damage underlies multiple complex I losses in fungi.</title>
        <authorList>
            <person name="Schikora-Tamarit M.A."/>
            <person name="Marcet-Houben M."/>
            <person name="Nosek J."/>
            <person name="Gabaldon T."/>
        </authorList>
    </citation>
    <scope>NUCLEOTIDE SEQUENCE</scope>
    <source>
        <strain evidence="5">CBS6075</strain>
    </source>
</reference>
<dbReference type="GO" id="GO:0006351">
    <property type="term" value="P:DNA-templated transcription"/>
    <property type="evidence" value="ECO:0007669"/>
    <property type="project" value="InterPro"/>
</dbReference>
<dbReference type="Pfam" id="PF04082">
    <property type="entry name" value="Fungal_trans"/>
    <property type="match status" value="1"/>
</dbReference>
<dbReference type="PANTHER" id="PTHR46910">
    <property type="entry name" value="TRANSCRIPTION FACTOR PDR1"/>
    <property type="match status" value="1"/>
</dbReference>
<comment type="caution">
    <text evidence="5">The sequence shown here is derived from an EMBL/GenBank/DDBJ whole genome shotgun (WGS) entry which is preliminary data.</text>
</comment>
<evidence type="ECO:0000259" key="4">
    <source>
        <dbReference type="PROSITE" id="PS50048"/>
    </source>
</evidence>
<dbReference type="GO" id="GO:0003677">
    <property type="term" value="F:DNA binding"/>
    <property type="evidence" value="ECO:0007669"/>
    <property type="project" value="InterPro"/>
</dbReference>
<dbReference type="Gene3D" id="4.10.240.10">
    <property type="entry name" value="Zn(2)-C6 fungal-type DNA-binding domain"/>
    <property type="match status" value="1"/>
</dbReference>
<dbReference type="InterPro" id="IPR050987">
    <property type="entry name" value="AtrR-like"/>
</dbReference>
<name>A0A9P8T0J2_9ASCO</name>
<dbReference type="CDD" id="cd00067">
    <property type="entry name" value="GAL4"/>
    <property type="match status" value="1"/>
</dbReference>
<feature type="region of interest" description="Disordered" evidence="3">
    <location>
        <begin position="619"/>
        <end position="642"/>
    </location>
</feature>
<dbReference type="SUPFAM" id="SSF57701">
    <property type="entry name" value="Zn2/Cys6 DNA-binding domain"/>
    <property type="match status" value="1"/>
</dbReference>
<keyword evidence="6" id="KW-1185">Reference proteome</keyword>
<keyword evidence="1" id="KW-0479">Metal-binding</keyword>
<dbReference type="GeneID" id="70238312"/>
<gene>
    <name evidence="5" type="ORF">OGAPHI_006348</name>
</gene>
<sequence length="674" mass="77506">MPRNSETKQIKFSVRTQKDIPVKRKTQPSCFRCRQRHIRCDGNGSPCSQCSLAKKQCEYIEGERKVVVAVSYLNKLHQEISKLTSENTDVKTLLDQCLQKLNDSSVPQELAQDTSSDLIQDEDDFDDLLTKPISPFLDNRGNLVSFHSANYTVHNLIDTEIHRTFSNQEPLLKTLLTIPSILVQRNNMDFSIIIGQSSVQISLPVYTEAVRLIDTFVAYTEGCFYFFNEGILREDMNRLYEKTQNLPILVFSETDNHAKTALMVCKLEIIFKTAKLFQGNHYTSSFPLFDVLFSSKILQSLADRGGVETMLLYGHHLQQTDHFSANSIISLAAHWSLSLGYHFDLGADKIQRAELEHRRRLFWTIYIVERMMAISYGYPVHLVDSEISCDLPESLQIYSCRHYVFPEPEMLQETVAITKINLQVLRSLYNKQPGKSMLNIVREMVVQLLRWKRSLPDSINCDYGSGDVNNSRSTANMMIEYFQGLNLAVRPLLLHFSRLQHGRDYMNLQDCSTIMLSLLNASFQASMNTVRSLWNLWEKDQLMTGTRSDMEYLYTAIATLVLFNVNFGVHDTTRFHIDHALHIFRTLAEQNNQLGSFFLNQTLELLQRLDQDERELLERYGSTETASTEKESRKQPDTAAEQASLKDMLSDFDILVALSGPNSELWNQEIELLK</sequence>
<dbReference type="Proteomes" id="UP000769157">
    <property type="component" value="Unassembled WGS sequence"/>
</dbReference>
<feature type="compositionally biased region" description="Basic and acidic residues" evidence="3">
    <location>
        <begin position="627"/>
        <end position="636"/>
    </location>
</feature>